<dbReference type="InterPro" id="IPR002219">
    <property type="entry name" value="PKC_DAG/PE"/>
</dbReference>
<dbReference type="GO" id="GO:0046872">
    <property type="term" value="F:metal ion binding"/>
    <property type="evidence" value="ECO:0007669"/>
    <property type="project" value="UniProtKB-KW"/>
</dbReference>
<reference evidence="5" key="1">
    <citation type="submission" date="2021-06" db="EMBL/GenBank/DDBJ databases">
        <authorList>
            <person name="Kallberg Y."/>
            <person name="Tangrot J."/>
            <person name="Rosling A."/>
        </authorList>
    </citation>
    <scope>NUCLEOTIDE SEQUENCE</scope>
    <source>
        <strain evidence="5">CL551</strain>
    </source>
</reference>
<dbReference type="Pfam" id="PF00130">
    <property type="entry name" value="C1_1"/>
    <property type="match status" value="1"/>
</dbReference>
<keyword evidence="2" id="KW-0862">Zinc</keyword>
<evidence type="ECO:0000313" key="6">
    <source>
        <dbReference type="Proteomes" id="UP000789342"/>
    </source>
</evidence>
<evidence type="ECO:0000256" key="2">
    <source>
        <dbReference type="ARBA" id="ARBA00022833"/>
    </source>
</evidence>
<organism evidence="5 6">
    <name type="scientific">Acaulospora morrowiae</name>
    <dbReference type="NCBI Taxonomy" id="94023"/>
    <lineage>
        <taxon>Eukaryota</taxon>
        <taxon>Fungi</taxon>
        <taxon>Fungi incertae sedis</taxon>
        <taxon>Mucoromycota</taxon>
        <taxon>Glomeromycotina</taxon>
        <taxon>Glomeromycetes</taxon>
        <taxon>Diversisporales</taxon>
        <taxon>Acaulosporaceae</taxon>
        <taxon>Acaulospora</taxon>
    </lineage>
</organism>
<feature type="compositionally biased region" description="Polar residues" evidence="3">
    <location>
        <begin position="735"/>
        <end position="745"/>
    </location>
</feature>
<feature type="domain" description="Phorbol-ester/DAG-type" evidence="4">
    <location>
        <begin position="342"/>
        <end position="396"/>
    </location>
</feature>
<dbReference type="Gene3D" id="3.30.60.20">
    <property type="match status" value="1"/>
</dbReference>
<dbReference type="Proteomes" id="UP000789342">
    <property type="component" value="Unassembled WGS sequence"/>
</dbReference>
<dbReference type="InterPro" id="IPR046349">
    <property type="entry name" value="C1-like_sf"/>
</dbReference>
<proteinExistence type="predicted"/>
<sequence>LMSFKNPESLKDRKKTKLAKNDSSLKFVGDDKDKSPHINITIDSDEEVTPPVAIEVHLSDSDAASLSDIDLTDDEQSVSHRRKAAKRLSKRLSVSYTGEFNIDAYYIDSMFTPLLFSIIQFITIEDSSLGTLLQMHKTLGLMIQQKPDLYLDIIEIIAHGDPTSRKLATCILFSFWGNSIGLPVIGEDLLGVRYLDCLRAYENLKGQDGAKSQQSQNAHDHQLFPHIFSDDYSQNSDKFSLDFLDNKKVQPSPTDVPNACFQCFKPVVGFCLRCNICKLSLHFGCYNSDESGFLTEYSSESGVHKLSTPRYCNIICGAREPDFINNHIADYRAAIISEHVSGHTFHLINLFTLTLCMVCRLPLWGVMYQGYRCETCNRFIHPYCLKSKTLETDTHCHQSVLSESDALIDHESLRESFKDYYGQIVLSGEVISTYNYEELSVMATIFQMQNNILNNGLLAGCLIIKPKLTNPLSMTNEKFEKFELQEAITIYESYLESGKVYLTPTSNEYWEGTNRKYDLWLISSEDYLAHLAAVIKSGNESEFAETDRTDFHLSVNMLGANLASTADNNVFPDGILTTKEIIRWMKKKMGFHNDFSVKVFLQQMANYGFLERVDGHPILFNGVNSEESDGHECFFPLPFATECSPTVETLLATISVCLSDINISINECGFLLMTRRCWPDPYLSKYVLERLIYSVIEWICDDDEKLLTVAKEYTALHLKPPGVHHEMEEKRSDLGHSSQRSSHVPNTAGGGAYIVSRQMLNEKYLFGWMSKIHHMDRELFCDIVYEQIERVYENKRKHEKSDGDSEDVFRDYDNILKLIVKLCNSGLLFTSCNDIISRWLDNACFVLRHQPKVFVELRTLYKMFSPLGSSIRRTSSLEQSTAFPENNKIEVIDPIEIITQTFEENDNAQLMRALQWIDLIVRSSVGFRGSVFADFLSSLKKHTPSLEQYATFLQIMWHQVIIGLGHLITRGVILELVSDINETAFDAIKKINEEGYGAEISSVPKRISNIPDPTQGANVTVEASLMQYLLEYARCEKLEVRSDVVKTSWLLFTEAGLIFNKNEFIINSVPKLLPSVWEELSPIYDFSSNITMPLLIRMIWADSRFFLASVSKVFEHQSWEVRFDGLDKLFSLFSKLDERFNIQRAGVFSYLGPVFSYFVCCLWDHEEYVRTKAISYIRAMRSQQLRLAFKCWEGYFMVANNREKTLLCRFMLKLNAKFPKWQVIEWGILLDALNQEDNGAETVTTTEILESYVRPDSILVIGLKNLQDESFNLTPGQRAAEEQNLKVIMLTLALQMLANGIDIKQDHLFIMKYLVVKNLGFADCKLELINGSNNLSYGELKYSPEDFTQNMMMVSCLGNLKRVLDTPIYLRSTDVVSEDAVVLSEGEDELLGGFFVDVVFALFNSSVDMSKLSHITLKMWIELLLIIVYKHKIEDRNNKGLEEGLINAMRQISDLLLKDITEENKQLSIELATSLLKRAPMLTVNILGKQIITLGKLLTKLPNDTNNSLVMSGKTFLRAAFLKFARNGLFVLIFKNQIVADENQAELDMFRVLRDVIHDQQIPVEDESLEPSYLRDEPIRDVFNQLFKFTNRKIVSTILFNLSKYVELVYSKPYSEQLMGELSQFLIKLTKHTSEWKEVDWDVNPVLNMISVIMNDNPTNAAVFVIPSLFIFATSARRHYHIIEQRIFDSATSISSDLNLLFSIDRTHQPYFSNVIEYLFDDCMNFLESPPVSKTYSRKEFKVGVCSCQVAVAMCNQDYDLLKKIFLWQKPIDTRRTIRLFNWILLGILTTNSSTNLMTTVFNFQDNVSDLLLLALKQPFNDVVGESDYLHTPSGELIYQSFILIKIWTTLCSFISKQQTKTSSQSPSGRDQDKGKMVGAPRVHQKLSATLSTAERRFWNSIWPSIKKPLVGIIFEKELQANGAVYWEMFIDLITYLNLCGSDIVMLYSQEWTTLLDSISKEDFTISASSEFLQRINQARTMFNDPPLMMQDDMLITQLYLEMREDMTLYCEINSGGTGKIFGSYI</sequence>
<dbReference type="SMART" id="SM00109">
    <property type="entry name" value="C1"/>
    <property type="match status" value="1"/>
</dbReference>
<protein>
    <submittedName>
        <fullName evidence="5">17843_t:CDS:1</fullName>
    </submittedName>
</protein>
<dbReference type="PROSITE" id="PS50081">
    <property type="entry name" value="ZF_DAG_PE_2"/>
    <property type="match status" value="1"/>
</dbReference>
<gene>
    <name evidence="5" type="ORF">AMORRO_LOCUS1790</name>
</gene>
<feature type="non-terminal residue" evidence="5">
    <location>
        <position position="2026"/>
    </location>
</feature>
<evidence type="ECO:0000256" key="3">
    <source>
        <dbReference type="SAM" id="MobiDB-lite"/>
    </source>
</evidence>
<keyword evidence="1" id="KW-0479">Metal-binding</keyword>
<dbReference type="SUPFAM" id="SSF48371">
    <property type="entry name" value="ARM repeat"/>
    <property type="match status" value="1"/>
</dbReference>
<evidence type="ECO:0000313" key="5">
    <source>
        <dbReference type="EMBL" id="CAG8469547.1"/>
    </source>
</evidence>
<dbReference type="EMBL" id="CAJVPV010000690">
    <property type="protein sequence ID" value="CAG8469547.1"/>
    <property type="molecule type" value="Genomic_DNA"/>
</dbReference>
<keyword evidence="6" id="KW-1185">Reference proteome</keyword>
<feature type="compositionally biased region" description="Basic and acidic residues" evidence="3">
    <location>
        <begin position="723"/>
        <end position="734"/>
    </location>
</feature>
<evidence type="ECO:0000256" key="1">
    <source>
        <dbReference type="ARBA" id="ARBA00022723"/>
    </source>
</evidence>
<dbReference type="SUPFAM" id="SSF57889">
    <property type="entry name" value="Cysteine-rich domain"/>
    <property type="match status" value="1"/>
</dbReference>
<dbReference type="InterPro" id="IPR016024">
    <property type="entry name" value="ARM-type_fold"/>
</dbReference>
<evidence type="ECO:0000259" key="4">
    <source>
        <dbReference type="PROSITE" id="PS50081"/>
    </source>
</evidence>
<feature type="region of interest" description="Disordered" evidence="3">
    <location>
        <begin position="723"/>
        <end position="749"/>
    </location>
</feature>
<comment type="caution">
    <text evidence="5">The sequence shown here is derived from an EMBL/GenBank/DDBJ whole genome shotgun (WGS) entry which is preliminary data.</text>
</comment>
<dbReference type="OrthoDB" id="6270916at2759"/>
<name>A0A9N8VX53_9GLOM</name>
<accession>A0A9N8VX53</accession>